<reference evidence="2 3" key="1">
    <citation type="submission" date="2018-12" db="EMBL/GenBank/DDBJ databases">
        <title>Complete genome sequence of Flaviflexus salsibiostraticola KCTC 33148.</title>
        <authorList>
            <person name="Bae J.-W."/>
        </authorList>
    </citation>
    <scope>NUCLEOTIDE SEQUENCE [LARGE SCALE GENOMIC DNA]</scope>
    <source>
        <strain evidence="2 3">KCTC 33148</strain>
    </source>
</reference>
<name>A0A3Q8WSN5_9ACTO</name>
<dbReference type="EMBL" id="CP034438">
    <property type="protein sequence ID" value="AZN29379.1"/>
    <property type="molecule type" value="Genomic_DNA"/>
</dbReference>
<protein>
    <submittedName>
        <fullName evidence="2">Uncharacterized protein</fullName>
    </submittedName>
</protein>
<proteinExistence type="predicted"/>
<accession>A0A3Q8WSN5</accession>
<dbReference type="KEGG" id="fsl:EJO69_02940"/>
<sequence length="68" mass="7495">MTSLRFNPADPSRLANALLLNASEQAARLEGKPRPFLAGIDRLSDITTNTTNTQRKEQTNDDHPDTST</sequence>
<dbReference type="RefSeq" id="WP_126039022.1">
    <property type="nucleotide sequence ID" value="NZ_CP034438.1"/>
</dbReference>
<dbReference type="AlphaFoldDB" id="A0A3Q8WSN5"/>
<keyword evidence="3" id="KW-1185">Reference proteome</keyword>
<gene>
    <name evidence="2" type="ORF">EJO69_02940</name>
</gene>
<dbReference type="Proteomes" id="UP000270021">
    <property type="component" value="Chromosome"/>
</dbReference>
<feature type="region of interest" description="Disordered" evidence="1">
    <location>
        <begin position="31"/>
        <end position="68"/>
    </location>
</feature>
<evidence type="ECO:0000313" key="3">
    <source>
        <dbReference type="Proteomes" id="UP000270021"/>
    </source>
</evidence>
<feature type="compositionally biased region" description="Basic and acidic residues" evidence="1">
    <location>
        <begin position="54"/>
        <end position="68"/>
    </location>
</feature>
<organism evidence="2 3">
    <name type="scientific">Flaviflexus salsibiostraticola</name>
    <dbReference type="NCBI Taxonomy" id="1282737"/>
    <lineage>
        <taxon>Bacteria</taxon>
        <taxon>Bacillati</taxon>
        <taxon>Actinomycetota</taxon>
        <taxon>Actinomycetes</taxon>
        <taxon>Actinomycetales</taxon>
        <taxon>Actinomycetaceae</taxon>
        <taxon>Flaviflexus</taxon>
    </lineage>
</organism>
<evidence type="ECO:0000313" key="2">
    <source>
        <dbReference type="EMBL" id="AZN29379.1"/>
    </source>
</evidence>
<evidence type="ECO:0000256" key="1">
    <source>
        <dbReference type="SAM" id="MobiDB-lite"/>
    </source>
</evidence>